<comment type="similarity">
    <text evidence="1">Belongs to the acetyltransferase family.</text>
</comment>
<dbReference type="AlphaFoldDB" id="A0A376GEZ9"/>
<protein>
    <submittedName>
        <fullName evidence="6">Acetyltransferase (GNAT) family</fullName>
    </submittedName>
    <submittedName>
        <fullName evidence="5">GNAT family N-acetyltransferase</fullName>
    </submittedName>
</protein>
<dbReference type="STRING" id="343874.GCA_000805695_02608"/>
<name>A0A376GEZ9_9FLAO</name>
<dbReference type="InterPro" id="IPR051016">
    <property type="entry name" value="Diverse_Substrate_AcTransf"/>
</dbReference>
<dbReference type="InterPro" id="IPR000182">
    <property type="entry name" value="GNAT_dom"/>
</dbReference>
<evidence type="ECO:0000256" key="3">
    <source>
        <dbReference type="ARBA" id="ARBA00023315"/>
    </source>
</evidence>
<dbReference type="PROSITE" id="PS51186">
    <property type="entry name" value="GNAT"/>
    <property type="match status" value="1"/>
</dbReference>
<dbReference type="InterPro" id="IPR016181">
    <property type="entry name" value="Acyl_CoA_acyltransferase"/>
</dbReference>
<gene>
    <name evidence="5" type="ORF">EGI89_00480</name>
    <name evidence="6" type="ORF">NCTC13456_03076</name>
</gene>
<keyword evidence="2 6" id="KW-0808">Transferase</keyword>
<dbReference type="EMBL" id="UFXS01000001">
    <property type="protein sequence ID" value="STD59425.1"/>
    <property type="molecule type" value="Genomic_DNA"/>
</dbReference>
<dbReference type="PANTHER" id="PTHR10545">
    <property type="entry name" value="DIAMINE N-ACETYLTRANSFERASE"/>
    <property type="match status" value="1"/>
</dbReference>
<dbReference type="GO" id="GO:0008080">
    <property type="term" value="F:N-acetyltransferase activity"/>
    <property type="evidence" value="ECO:0007669"/>
    <property type="project" value="TreeGrafter"/>
</dbReference>
<evidence type="ECO:0000313" key="7">
    <source>
        <dbReference type="Proteomes" id="UP000254737"/>
    </source>
</evidence>
<evidence type="ECO:0000313" key="6">
    <source>
        <dbReference type="EMBL" id="STD59425.1"/>
    </source>
</evidence>
<reference evidence="6 7" key="1">
    <citation type="submission" date="2018-06" db="EMBL/GenBank/DDBJ databases">
        <authorList>
            <consortium name="Pathogen Informatics"/>
            <person name="Doyle S."/>
        </authorList>
    </citation>
    <scope>NUCLEOTIDE SEQUENCE [LARGE SCALE GENOMIC DNA]</scope>
    <source>
        <strain evidence="6 7">NCTC13456</strain>
    </source>
</reference>
<evidence type="ECO:0000256" key="2">
    <source>
        <dbReference type="ARBA" id="ARBA00022679"/>
    </source>
</evidence>
<feature type="domain" description="N-acetyltransferase" evidence="4">
    <location>
        <begin position="4"/>
        <end position="150"/>
    </location>
</feature>
<dbReference type="SUPFAM" id="SSF55729">
    <property type="entry name" value="Acyl-CoA N-acyltransferases (Nat)"/>
    <property type="match status" value="1"/>
</dbReference>
<dbReference type="Proteomes" id="UP000254737">
    <property type="component" value="Unassembled WGS sequence"/>
</dbReference>
<evidence type="ECO:0000256" key="1">
    <source>
        <dbReference type="ARBA" id="ARBA00008694"/>
    </source>
</evidence>
<sequence length="150" mass="17402">MKNVTIREARKEDCPRILELIHELALYEKAPDEVTVTLEEMEECGFGDKPVWGSLVAEVDGNVEGIALHYDRYSTWKGRRLYLEDLIVTEKMRGSGIGKLLLDELIVYGKANNYHGMVWQVLDWNEPAINFYKKYNADFDPEWINVSVNF</sequence>
<dbReference type="EMBL" id="RHPO01000001">
    <property type="protein sequence ID" value="RRT94529.1"/>
    <property type="molecule type" value="Genomic_DNA"/>
</dbReference>
<dbReference type="RefSeq" id="WP_115001464.1">
    <property type="nucleotide sequence ID" value="NZ_JAAGKM010000001.1"/>
</dbReference>
<evidence type="ECO:0000313" key="8">
    <source>
        <dbReference type="Proteomes" id="UP000267844"/>
    </source>
</evidence>
<accession>A0A376GEZ9</accession>
<dbReference type="Proteomes" id="UP000267844">
    <property type="component" value="Unassembled WGS sequence"/>
</dbReference>
<organism evidence="6 7">
    <name type="scientific">Empedobacter falsenii</name>
    <dbReference type="NCBI Taxonomy" id="343874"/>
    <lineage>
        <taxon>Bacteria</taxon>
        <taxon>Pseudomonadati</taxon>
        <taxon>Bacteroidota</taxon>
        <taxon>Flavobacteriia</taxon>
        <taxon>Flavobacteriales</taxon>
        <taxon>Weeksellaceae</taxon>
        <taxon>Empedobacter</taxon>
    </lineage>
</organism>
<dbReference type="FunFam" id="3.40.630.30:FF:000064">
    <property type="entry name" value="GNAT family acetyltransferase"/>
    <property type="match status" value="1"/>
</dbReference>
<dbReference type="Pfam" id="PF00583">
    <property type="entry name" value="Acetyltransf_1"/>
    <property type="match status" value="1"/>
</dbReference>
<dbReference type="CDD" id="cd04301">
    <property type="entry name" value="NAT_SF"/>
    <property type="match status" value="1"/>
</dbReference>
<reference evidence="5 8" key="2">
    <citation type="submission" date="2018-10" db="EMBL/GenBank/DDBJ databases">
        <title>Transmission dynamics of multidrug resistant bacteria on intensive care unit surfaces.</title>
        <authorList>
            <person name="D'Souza A.W."/>
            <person name="Potter R.F."/>
            <person name="Wallace M."/>
            <person name="Shupe A."/>
            <person name="Patel S."/>
            <person name="Sun S."/>
            <person name="Gul D."/>
            <person name="Kwon J.H."/>
            <person name="Andleeb S."/>
            <person name="Burnham C.-A.D."/>
            <person name="Dantas G."/>
        </authorList>
    </citation>
    <scope>NUCLEOTIDE SEQUENCE [LARGE SCALE GENOMIC DNA]</scope>
    <source>
        <strain evidence="5 8">WF_348</strain>
    </source>
</reference>
<evidence type="ECO:0000313" key="5">
    <source>
        <dbReference type="EMBL" id="RRT94529.1"/>
    </source>
</evidence>
<dbReference type="PANTHER" id="PTHR10545:SF29">
    <property type="entry name" value="GH14572P-RELATED"/>
    <property type="match status" value="1"/>
</dbReference>
<evidence type="ECO:0000259" key="4">
    <source>
        <dbReference type="PROSITE" id="PS51186"/>
    </source>
</evidence>
<dbReference type="Gene3D" id="3.40.630.30">
    <property type="match status" value="1"/>
</dbReference>
<proteinExistence type="inferred from homology"/>
<keyword evidence="3" id="KW-0012">Acyltransferase</keyword>